<evidence type="ECO:0000256" key="1">
    <source>
        <dbReference type="SAM" id="Phobius"/>
    </source>
</evidence>
<dbReference type="Proteomes" id="UP000224104">
    <property type="component" value="Genome"/>
</dbReference>
<sequence>MTTQQGIIVGTIIGALSLVAIVAEPPAWAIATFGWIAGNFRRGRHHLHAPLPARPFERERLTVAALAGRLEAEARRPRLVPRKYGRGYIAIEPDASGFSATLARVLDELDAGRGIADAHAGIAG</sequence>
<gene>
    <name evidence="2" type="ORF">SEA_AVOCADO_35</name>
</gene>
<accession>A0A222YZW0</accession>
<keyword evidence="1" id="KW-0812">Transmembrane</keyword>
<reference evidence="2 3" key="1">
    <citation type="submission" date="2017-05" db="EMBL/GenBank/DDBJ databases">
        <authorList>
            <person name="Butela K.A."/>
            <person name="Hudson L."/>
            <person name="Clayton A.L."/>
            <person name="Cole J.H."/>
            <person name="Evancho G.L."/>
            <person name="Galassi L.C."/>
            <person name="Harvey A.K."/>
            <person name="Haubrick H.C."/>
            <person name="Henry M."/>
            <person name="Heslop K.L."/>
            <person name="Hughes P.M."/>
            <person name="Iezzi J."/>
            <person name="Jones J.C."/>
            <person name="Kolawole F.O."/>
            <person name="Loucks E.J."/>
            <person name="McCready J.R."/>
            <person name="McGowan S.M."/>
            <person name="Minear S.E."/>
            <person name="Poole Y.A."/>
            <person name="Reese R.J."/>
            <person name="Romagnoli K.M."/>
            <person name="Schell I.N."/>
            <person name="Sudadi S."/>
            <person name="Sutherin B.R."/>
            <person name="Edgington N.P."/>
            <person name="Garlena R.A."/>
            <person name="Russell D.A."/>
            <person name="Pope W.H."/>
            <person name="Jacobs-Sera D."/>
            <person name="Hendrix R.W."/>
            <person name="Hatfull G.F."/>
        </authorList>
    </citation>
    <scope>NUCLEOTIDE SEQUENCE [LARGE SCALE GENOMIC DNA]</scope>
</reference>
<proteinExistence type="predicted"/>
<name>A0A222YZW0_9CAUD</name>
<organism evidence="2 3">
    <name type="scientific">Mycobacterium phage Avocado</name>
    <dbReference type="NCBI Taxonomy" id="2024302"/>
    <lineage>
        <taxon>Viruses</taxon>
        <taxon>Duplodnaviria</taxon>
        <taxon>Heunggongvirae</taxon>
        <taxon>Uroviricota</taxon>
        <taxon>Caudoviricetes</taxon>
        <taxon>Gclasvirinae</taxon>
        <taxon>Avocadovirus</taxon>
        <taxon>Avocadovirus avocado</taxon>
    </lineage>
</organism>
<keyword evidence="1" id="KW-0472">Membrane</keyword>
<feature type="transmembrane region" description="Helical" evidence="1">
    <location>
        <begin position="6"/>
        <end position="36"/>
    </location>
</feature>
<evidence type="ECO:0000313" key="2">
    <source>
        <dbReference type="EMBL" id="ASR77237.1"/>
    </source>
</evidence>
<keyword evidence="1" id="KW-1133">Transmembrane helix</keyword>
<dbReference type="EMBL" id="MF141540">
    <property type="protein sequence ID" value="ASR77237.1"/>
    <property type="molecule type" value="Genomic_DNA"/>
</dbReference>
<protein>
    <submittedName>
        <fullName evidence="2">Uncharacterized protein</fullName>
    </submittedName>
</protein>
<keyword evidence="3" id="KW-1185">Reference proteome</keyword>
<evidence type="ECO:0000313" key="3">
    <source>
        <dbReference type="Proteomes" id="UP000224104"/>
    </source>
</evidence>